<protein>
    <recommendedName>
        <fullName evidence="2">Pepco domain-containing protein</fullName>
    </recommendedName>
</protein>
<dbReference type="AlphaFoldDB" id="A0A1Z4N2R3"/>
<feature type="compositionally biased region" description="Polar residues" evidence="1">
    <location>
        <begin position="21"/>
        <end position="45"/>
    </location>
</feature>
<gene>
    <name evidence="3" type="ORF">NIES37_40260</name>
</gene>
<name>A0A1Z4N2R3_9CYAN</name>
<organism evidence="3 4">
    <name type="scientific">Tolypothrix tenuis PCC 7101</name>
    <dbReference type="NCBI Taxonomy" id="231146"/>
    <lineage>
        <taxon>Bacteria</taxon>
        <taxon>Bacillati</taxon>
        <taxon>Cyanobacteriota</taxon>
        <taxon>Cyanophyceae</taxon>
        <taxon>Nostocales</taxon>
        <taxon>Tolypothrichaceae</taxon>
        <taxon>Tolypothrix</taxon>
    </lineage>
</organism>
<dbReference type="EMBL" id="AP018248">
    <property type="protein sequence ID" value="BAZ00043.1"/>
    <property type="molecule type" value="Genomic_DNA"/>
</dbReference>
<reference evidence="3 4" key="1">
    <citation type="submission" date="2017-06" db="EMBL/GenBank/DDBJ databases">
        <title>Genome sequencing of cyanobaciteial culture collection at National Institute for Environmental Studies (NIES).</title>
        <authorList>
            <person name="Hirose Y."/>
            <person name="Shimura Y."/>
            <person name="Fujisawa T."/>
            <person name="Nakamura Y."/>
            <person name="Kawachi M."/>
        </authorList>
    </citation>
    <scope>NUCLEOTIDE SEQUENCE [LARGE SCALE GENOMIC DNA]</scope>
    <source>
        <strain evidence="3 4">NIES-37</strain>
    </source>
</reference>
<dbReference type="RefSeq" id="WP_096578630.1">
    <property type="nucleotide sequence ID" value="NZ_CAWNJS010000001.1"/>
</dbReference>
<feature type="region of interest" description="Disordered" evidence="1">
    <location>
        <begin position="21"/>
        <end position="52"/>
    </location>
</feature>
<evidence type="ECO:0000313" key="4">
    <source>
        <dbReference type="Proteomes" id="UP000218785"/>
    </source>
</evidence>
<evidence type="ECO:0000313" key="3">
    <source>
        <dbReference type="EMBL" id="BAZ00043.1"/>
    </source>
</evidence>
<sequence>MSAEDSTPKAIWIITEEVAETSNTTAETVTDSVTRSGGARSSSDTGGRLGRIQTTEEIVFSQKKGELVITRRKVEVTQLKQEMQGFLQAMREVLDEADQPNSKIQLDEVELSVEINAEGKISLFGIGGGKAGGKGAMTFKFKRK</sequence>
<dbReference type="InterPro" id="IPR056947">
    <property type="entry name" value="Pepco_dom"/>
</dbReference>
<keyword evidence="4" id="KW-1185">Reference proteome</keyword>
<accession>A0A1Z4N2R3</accession>
<evidence type="ECO:0000256" key="1">
    <source>
        <dbReference type="SAM" id="MobiDB-lite"/>
    </source>
</evidence>
<proteinExistence type="predicted"/>
<dbReference type="KEGG" id="ttq:NIES37_40260"/>
<dbReference type="Pfam" id="PF24393">
    <property type="entry name" value="Pepco"/>
    <property type="match status" value="1"/>
</dbReference>
<dbReference type="Proteomes" id="UP000218785">
    <property type="component" value="Chromosome"/>
</dbReference>
<evidence type="ECO:0000259" key="2">
    <source>
        <dbReference type="Pfam" id="PF24393"/>
    </source>
</evidence>
<feature type="domain" description="Pepco" evidence="2">
    <location>
        <begin position="11"/>
        <end position="143"/>
    </location>
</feature>